<proteinExistence type="predicted"/>
<dbReference type="Proteomes" id="UP000299102">
    <property type="component" value="Unassembled WGS sequence"/>
</dbReference>
<evidence type="ECO:0000256" key="1">
    <source>
        <dbReference type="SAM" id="MobiDB-lite"/>
    </source>
</evidence>
<reference evidence="2 3" key="1">
    <citation type="journal article" date="2019" name="Commun. Biol.">
        <title>The bagworm genome reveals a unique fibroin gene that provides high tensile strength.</title>
        <authorList>
            <person name="Kono N."/>
            <person name="Nakamura H."/>
            <person name="Ohtoshi R."/>
            <person name="Tomita M."/>
            <person name="Numata K."/>
            <person name="Arakawa K."/>
        </authorList>
    </citation>
    <scope>NUCLEOTIDE SEQUENCE [LARGE SCALE GENOMIC DNA]</scope>
</reference>
<comment type="caution">
    <text evidence="2">The sequence shown here is derived from an EMBL/GenBank/DDBJ whole genome shotgun (WGS) entry which is preliminary data.</text>
</comment>
<organism evidence="2 3">
    <name type="scientific">Eumeta variegata</name>
    <name type="common">Bagworm moth</name>
    <name type="synonym">Eumeta japonica</name>
    <dbReference type="NCBI Taxonomy" id="151549"/>
    <lineage>
        <taxon>Eukaryota</taxon>
        <taxon>Metazoa</taxon>
        <taxon>Ecdysozoa</taxon>
        <taxon>Arthropoda</taxon>
        <taxon>Hexapoda</taxon>
        <taxon>Insecta</taxon>
        <taxon>Pterygota</taxon>
        <taxon>Neoptera</taxon>
        <taxon>Endopterygota</taxon>
        <taxon>Lepidoptera</taxon>
        <taxon>Glossata</taxon>
        <taxon>Ditrysia</taxon>
        <taxon>Tineoidea</taxon>
        <taxon>Psychidae</taxon>
        <taxon>Oiketicinae</taxon>
        <taxon>Eumeta</taxon>
    </lineage>
</organism>
<gene>
    <name evidence="2" type="ORF">EVAR_11655_1</name>
</gene>
<name>A0A4C1WUA7_EUMVA</name>
<keyword evidence="3" id="KW-1185">Reference proteome</keyword>
<feature type="region of interest" description="Disordered" evidence="1">
    <location>
        <begin position="1"/>
        <end position="20"/>
    </location>
</feature>
<evidence type="ECO:0000313" key="3">
    <source>
        <dbReference type="Proteomes" id="UP000299102"/>
    </source>
</evidence>
<evidence type="ECO:0000313" key="2">
    <source>
        <dbReference type="EMBL" id="GBP54901.1"/>
    </source>
</evidence>
<sequence length="123" mass="13218">MLQHLGRNRPLSFAARGAAAHPPTSVSRQIINALHGSRLSRPAAAALLSFIIILGTGGGAGQTDGRACLPNPFAPQSPPRWPLYYELIGQSAARQRANTALVSCTRDVFFALSLNDTRTWRPD</sequence>
<accession>A0A4C1WUA7</accession>
<dbReference type="EMBL" id="BGZK01000656">
    <property type="protein sequence ID" value="GBP54901.1"/>
    <property type="molecule type" value="Genomic_DNA"/>
</dbReference>
<protein>
    <submittedName>
        <fullName evidence="2">Uncharacterized protein</fullName>
    </submittedName>
</protein>
<dbReference type="AlphaFoldDB" id="A0A4C1WUA7"/>